<evidence type="ECO:0000256" key="2">
    <source>
        <dbReference type="ARBA" id="ARBA00022603"/>
    </source>
</evidence>
<proteinExistence type="inferred from homology"/>
<dbReference type="GO" id="GO:0032259">
    <property type="term" value="P:methylation"/>
    <property type="evidence" value="ECO:0007669"/>
    <property type="project" value="UniProtKB-KW"/>
</dbReference>
<feature type="binding site" evidence="11">
    <location>
        <position position="163"/>
    </location>
    <ligand>
        <name>S-adenosyl-L-methionine</name>
        <dbReference type="ChEBI" id="CHEBI:59789"/>
    </ligand>
</feature>
<keyword evidence="4 11" id="KW-0949">S-adenosyl-L-methionine</keyword>
<dbReference type="EMBL" id="CYKH01001528">
    <property type="protein sequence ID" value="CUG87479.1"/>
    <property type="molecule type" value="Genomic_DNA"/>
</dbReference>
<evidence type="ECO:0000256" key="9">
    <source>
        <dbReference type="ARBA" id="ARBA00047885"/>
    </source>
</evidence>
<dbReference type="PANTHER" id="PTHR12753">
    <property type="entry name" value="AD-003 - RELATED"/>
    <property type="match status" value="1"/>
</dbReference>
<evidence type="ECO:0000256" key="6">
    <source>
        <dbReference type="ARBA" id="ARBA00039449"/>
    </source>
</evidence>
<evidence type="ECO:0000313" key="13">
    <source>
        <dbReference type="EMBL" id="CUG87479.1"/>
    </source>
</evidence>
<evidence type="ECO:0000256" key="3">
    <source>
        <dbReference type="ARBA" id="ARBA00022679"/>
    </source>
</evidence>
<name>A0A0S4J7U1_BODSA</name>
<evidence type="ECO:0000256" key="5">
    <source>
        <dbReference type="ARBA" id="ARBA00039112"/>
    </source>
</evidence>
<sequence length="252" mass="28083">MSNPAPPPAASSTSAIPGGDTCGRRYTNAGEMWNVELKGDLYDEKDGWYGKSLAYWKKQEPTVSGVLGGMEHIHGADIAESKAFIESIPTIGRTRALDCGAGIGRITKNLLAPLFAKTDLLEPMHHMLVVAQQELDMERVGHLIEASMEQVTLTEKYDIIVIQWTAIYLTDEHFVDFFSKCKSALSPGGIIFFKENTSSVNKFMVDKDDSSLTRSDQHYKALFETSGLTLIKEDFQRTWPKDLLPVKMYALQ</sequence>
<dbReference type="AlphaFoldDB" id="A0A0S4J7U1"/>
<dbReference type="VEuPathDB" id="TriTrypDB:BSAL_10330"/>
<comment type="catalytic activity">
    <reaction evidence="8">
        <text>N-terminal L-seryl-L-prolyl-L-lysyl-[protein] + 3 S-adenosyl-L-methionine = N-terminal N,N,N-trimethyl-L-seryl-L-prolyl-L-lysyl-[protein] + 3 S-adenosyl-L-homocysteine + 3 H(+)</text>
        <dbReference type="Rhea" id="RHEA:54724"/>
        <dbReference type="Rhea" id="RHEA-COMP:13789"/>
        <dbReference type="Rhea" id="RHEA-COMP:13973"/>
        <dbReference type="ChEBI" id="CHEBI:15378"/>
        <dbReference type="ChEBI" id="CHEBI:57856"/>
        <dbReference type="ChEBI" id="CHEBI:59789"/>
        <dbReference type="ChEBI" id="CHEBI:138061"/>
        <dbReference type="ChEBI" id="CHEBI:138317"/>
        <dbReference type="EC" id="2.1.1.244"/>
    </reaction>
</comment>
<dbReference type="FunFam" id="3.40.50.150:FF:000245">
    <property type="entry name" value="Methyltransferase domain containing protein"/>
    <property type="match status" value="1"/>
</dbReference>
<dbReference type="EC" id="2.1.1.244" evidence="5"/>
<organism evidence="13 14">
    <name type="scientific">Bodo saltans</name>
    <name type="common">Flagellated protozoan</name>
    <dbReference type="NCBI Taxonomy" id="75058"/>
    <lineage>
        <taxon>Eukaryota</taxon>
        <taxon>Discoba</taxon>
        <taxon>Euglenozoa</taxon>
        <taxon>Kinetoplastea</taxon>
        <taxon>Metakinetoplastina</taxon>
        <taxon>Eubodonida</taxon>
        <taxon>Bodonidae</taxon>
        <taxon>Bodo</taxon>
    </lineage>
</organism>
<dbReference type="OMA" id="PVRMYCL"/>
<reference evidence="14" key="1">
    <citation type="submission" date="2015-09" db="EMBL/GenBank/DDBJ databases">
        <authorList>
            <consortium name="Pathogen Informatics"/>
        </authorList>
    </citation>
    <scope>NUCLEOTIDE SEQUENCE [LARGE SCALE GENOMIC DNA]</scope>
    <source>
        <strain evidence="14">Lake Konstanz</strain>
    </source>
</reference>
<feature type="binding site" evidence="11">
    <location>
        <position position="100"/>
    </location>
    <ligand>
        <name>S-adenosyl-L-methionine</name>
        <dbReference type="ChEBI" id="CHEBI:59789"/>
    </ligand>
</feature>
<evidence type="ECO:0000313" key="14">
    <source>
        <dbReference type="Proteomes" id="UP000051952"/>
    </source>
</evidence>
<evidence type="ECO:0000256" key="8">
    <source>
        <dbReference type="ARBA" id="ARBA00047306"/>
    </source>
</evidence>
<dbReference type="InterPro" id="IPR008576">
    <property type="entry name" value="MeTrfase_NTM1"/>
</dbReference>
<dbReference type="PANTHER" id="PTHR12753:SF0">
    <property type="entry name" value="ALPHA N-TERMINAL PROTEIN METHYLTRANSFERASE 1"/>
    <property type="match status" value="1"/>
</dbReference>
<dbReference type="SUPFAM" id="SSF53335">
    <property type="entry name" value="S-adenosyl-L-methionine-dependent methyltransferases"/>
    <property type="match status" value="1"/>
</dbReference>
<dbReference type="OrthoDB" id="1298661at2759"/>
<evidence type="ECO:0000256" key="7">
    <source>
        <dbReference type="ARBA" id="ARBA00043129"/>
    </source>
</evidence>
<feature type="region of interest" description="Disordered" evidence="12">
    <location>
        <begin position="1"/>
        <end position="21"/>
    </location>
</feature>
<dbReference type="PIRSF" id="PIRSF016958">
    <property type="entry name" value="DUF858_MeTrfase_lik"/>
    <property type="match status" value="1"/>
</dbReference>
<comment type="catalytic activity">
    <reaction evidence="10">
        <text>N-terminal L-alanyl-L-prolyl-L-lysyl-[protein] + 3 S-adenosyl-L-methionine = N-terminal N,N,N-trimethyl-L-alanyl-L-prolyl-L-lysyl-[protein] + 3 S-adenosyl-L-homocysteine + 3 H(+)</text>
        <dbReference type="Rhea" id="RHEA:54712"/>
        <dbReference type="Rhea" id="RHEA-COMP:13785"/>
        <dbReference type="Rhea" id="RHEA-COMP:13971"/>
        <dbReference type="ChEBI" id="CHEBI:15378"/>
        <dbReference type="ChEBI" id="CHEBI:57856"/>
        <dbReference type="ChEBI" id="CHEBI:59789"/>
        <dbReference type="ChEBI" id="CHEBI:138057"/>
        <dbReference type="ChEBI" id="CHEBI:138315"/>
        <dbReference type="EC" id="2.1.1.244"/>
    </reaction>
</comment>
<evidence type="ECO:0000256" key="12">
    <source>
        <dbReference type="SAM" id="MobiDB-lite"/>
    </source>
</evidence>
<dbReference type="GO" id="GO:0071885">
    <property type="term" value="F:N-terminal protein N-methyltransferase activity"/>
    <property type="evidence" value="ECO:0007669"/>
    <property type="project" value="UniProtKB-EC"/>
</dbReference>
<evidence type="ECO:0000256" key="10">
    <source>
        <dbReference type="ARBA" id="ARBA00048167"/>
    </source>
</evidence>
<keyword evidence="3 13" id="KW-0808">Transferase</keyword>
<comment type="catalytic activity">
    <reaction evidence="9">
        <text>N-terminal L-prolyl-L-prolyl-L-lysyl-[protein] + 2 S-adenosyl-L-methionine = N-terminal N,N-dimethyl-L-prolyl-L-prolyl-L-lysyl-[protein] + 2 S-adenosyl-L-homocysteine + 2 H(+)</text>
        <dbReference type="Rhea" id="RHEA:54736"/>
        <dbReference type="Rhea" id="RHEA-COMP:13787"/>
        <dbReference type="Rhea" id="RHEA-COMP:13974"/>
        <dbReference type="ChEBI" id="CHEBI:15378"/>
        <dbReference type="ChEBI" id="CHEBI:57856"/>
        <dbReference type="ChEBI" id="CHEBI:59789"/>
        <dbReference type="ChEBI" id="CHEBI:138059"/>
        <dbReference type="ChEBI" id="CHEBI:138318"/>
        <dbReference type="EC" id="2.1.1.244"/>
    </reaction>
</comment>
<dbReference type="GO" id="GO:0005737">
    <property type="term" value="C:cytoplasm"/>
    <property type="evidence" value="ECO:0007669"/>
    <property type="project" value="TreeGrafter"/>
</dbReference>
<keyword evidence="2 13" id="KW-0489">Methyltransferase</keyword>
<protein>
    <recommendedName>
        <fullName evidence="6">Alpha N-terminal protein methyltransferase 1</fullName>
        <ecNumber evidence="5">2.1.1.244</ecNumber>
    </recommendedName>
    <alternativeName>
        <fullName evidence="7">X-Pro-Lys N-terminal protein methyltransferase 1</fullName>
    </alternativeName>
</protein>
<dbReference type="Pfam" id="PF05891">
    <property type="entry name" value="Methyltransf_PK"/>
    <property type="match status" value="1"/>
</dbReference>
<keyword evidence="14" id="KW-1185">Reference proteome</keyword>
<dbReference type="CDD" id="cd02440">
    <property type="entry name" value="AdoMet_MTases"/>
    <property type="match status" value="1"/>
</dbReference>
<evidence type="ECO:0000256" key="1">
    <source>
        <dbReference type="ARBA" id="ARBA00009059"/>
    </source>
</evidence>
<evidence type="ECO:0000256" key="11">
    <source>
        <dbReference type="PIRSR" id="PIRSR016958-1"/>
    </source>
</evidence>
<dbReference type="InterPro" id="IPR029063">
    <property type="entry name" value="SAM-dependent_MTases_sf"/>
</dbReference>
<dbReference type="Gene3D" id="3.40.50.150">
    <property type="entry name" value="Vaccinia Virus protein VP39"/>
    <property type="match status" value="1"/>
</dbReference>
<accession>A0A0S4J7U1</accession>
<gene>
    <name evidence="13" type="ORF">BSAL_10330</name>
</gene>
<comment type="similarity">
    <text evidence="1">Belongs to the methyltransferase superfamily. NTM1 family.</text>
</comment>
<evidence type="ECO:0000256" key="4">
    <source>
        <dbReference type="ARBA" id="ARBA00022691"/>
    </source>
</evidence>
<dbReference type="Proteomes" id="UP000051952">
    <property type="component" value="Unassembled WGS sequence"/>
</dbReference>
<feature type="binding site" evidence="11">
    <location>
        <position position="105"/>
    </location>
    <ligand>
        <name>S-adenosyl-L-methionine</name>
        <dbReference type="ChEBI" id="CHEBI:59789"/>
    </ligand>
</feature>